<keyword evidence="1" id="KW-0812">Transmembrane</keyword>
<dbReference type="Proteomes" id="UP000266492">
    <property type="component" value="Unassembled WGS sequence"/>
</dbReference>
<dbReference type="AlphaFoldDB" id="A0A395VX05"/>
<feature type="transmembrane region" description="Helical" evidence="1">
    <location>
        <begin position="26"/>
        <end position="47"/>
    </location>
</feature>
<reference evidence="2 5" key="2">
    <citation type="journal article" date="2019" name="Nat. Med.">
        <title>A library of human gut bacterial isolates paired with longitudinal multiomics data enables mechanistic microbiome research.</title>
        <authorList>
            <person name="Poyet M."/>
            <person name="Groussin M."/>
            <person name="Gibbons S.M."/>
            <person name="Avila-Pacheco J."/>
            <person name="Jiang X."/>
            <person name="Kearney S.M."/>
            <person name="Perrotta A.R."/>
            <person name="Berdy B."/>
            <person name="Zhao S."/>
            <person name="Lieberman T.D."/>
            <person name="Swanson P.K."/>
            <person name="Smith M."/>
            <person name="Roesemann S."/>
            <person name="Alexander J.E."/>
            <person name="Rich S.A."/>
            <person name="Livny J."/>
            <person name="Vlamakis H."/>
            <person name="Clish C."/>
            <person name="Bullock K."/>
            <person name="Deik A."/>
            <person name="Scott J."/>
            <person name="Pierce K.A."/>
            <person name="Xavier R.J."/>
            <person name="Alm E.J."/>
        </authorList>
    </citation>
    <scope>NUCLEOTIDE SEQUENCE [LARGE SCALE GENOMIC DNA]</scope>
    <source>
        <strain evidence="2 5">BIOML-A183</strain>
    </source>
</reference>
<evidence type="ECO:0000256" key="1">
    <source>
        <dbReference type="SAM" id="Phobius"/>
    </source>
</evidence>
<name>A0A395VX05_BACOV</name>
<keyword evidence="1" id="KW-0472">Membrane</keyword>
<evidence type="ECO:0000313" key="2">
    <source>
        <dbReference type="EMBL" id="KAA3804321.1"/>
    </source>
</evidence>
<keyword evidence="1" id="KW-1133">Transmembrane helix</keyword>
<protein>
    <submittedName>
        <fullName evidence="3">Uncharacterized protein</fullName>
    </submittedName>
</protein>
<evidence type="ECO:0000313" key="4">
    <source>
        <dbReference type="Proteomes" id="UP000266492"/>
    </source>
</evidence>
<dbReference type="Proteomes" id="UP000460135">
    <property type="component" value="Unassembled WGS sequence"/>
</dbReference>
<evidence type="ECO:0000313" key="5">
    <source>
        <dbReference type="Proteomes" id="UP000460135"/>
    </source>
</evidence>
<accession>A0A395VX05</accession>
<comment type="caution">
    <text evidence="3">The sequence shown here is derived from an EMBL/GenBank/DDBJ whole genome shotgun (WGS) entry which is preliminary data.</text>
</comment>
<gene>
    <name evidence="3" type="ORF">DWX70_18365</name>
    <name evidence="2" type="ORF">F3F51_13830</name>
</gene>
<organism evidence="3 4">
    <name type="scientific">Bacteroides ovatus</name>
    <dbReference type="NCBI Taxonomy" id="28116"/>
    <lineage>
        <taxon>Bacteria</taxon>
        <taxon>Pseudomonadati</taxon>
        <taxon>Bacteroidota</taxon>
        <taxon>Bacteroidia</taxon>
        <taxon>Bacteroidales</taxon>
        <taxon>Bacteroidaceae</taxon>
        <taxon>Bacteroides</taxon>
    </lineage>
</organism>
<reference evidence="3 4" key="1">
    <citation type="submission" date="2018-08" db="EMBL/GenBank/DDBJ databases">
        <title>A genome reference for cultivated species of the human gut microbiota.</title>
        <authorList>
            <person name="Zou Y."/>
            <person name="Xue W."/>
            <person name="Luo G."/>
        </authorList>
    </citation>
    <scope>NUCLEOTIDE SEQUENCE [LARGE SCALE GENOMIC DNA]</scope>
    <source>
        <strain evidence="3 4">AF20-9LB</strain>
    </source>
</reference>
<dbReference type="EMBL" id="QRVZ01000016">
    <property type="protein sequence ID" value="RGS81631.1"/>
    <property type="molecule type" value="Genomic_DNA"/>
</dbReference>
<proteinExistence type="predicted"/>
<dbReference type="EMBL" id="VWLX01000009">
    <property type="protein sequence ID" value="KAA3804321.1"/>
    <property type="molecule type" value="Genomic_DNA"/>
</dbReference>
<evidence type="ECO:0000313" key="3">
    <source>
        <dbReference type="EMBL" id="RGS81631.1"/>
    </source>
</evidence>
<sequence>MLFYKGLFFYSLRILFSLFSISRFPFFHILVFISLFIAQISCFCIILNKFCPLLNCHFPSLLINTSMFAYRTNGLKL</sequence>